<feature type="compositionally biased region" description="Polar residues" evidence="3">
    <location>
        <begin position="659"/>
        <end position="668"/>
    </location>
</feature>
<feature type="compositionally biased region" description="Low complexity" evidence="3">
    <location>
        <begin position="211"/>
        <end position="223"/>
    </location>
</feature>
<organism evidence="5 6">
    <name type="scientific">Brassica napus</name>
    <name type="common">Rape</name>
    <dbReference type="NCBI Taxonomy" id="3708"/>
    <lineage>
        <taxon>Eukaryota</taxon>
        <taxon>Viridiplantae</taxon>
        <taxon>Streptophyta</taxon>
        <taxon>Embryophyta</taxon>
        <taxon>Tracheophyta</taxon>
        <taxon>Spermatophyta</taxon>
        <taxon>Magnoliopsida</taxon>
        <taxon>eudicotyledons</taxon>
        <taxon>Gunneridae</taxon>
        <taxon>Pentapetalae</taxon>
        <taxon>rosids</taxon>
        <taxon>malvids</taxon>
        <taxon>Brassicales</taxon>
        <taxon>Brassicaceae</taxon>
        <taxon>Brassiceae</taxon>
        <taxon>Brassica</taxon>
    </lineage>
</organism>
<feature type="region of interest" description="Disordered" evidence="3">
    <location>
        <begin position="676"/>
        <end position="695"/>
    </location>
</feature>
<dbReference type="InterPro" id="IPR036388">
    <property type="entry name" value="WH-like_DNA-bd_sf"/>
</dbReference>
<comment type="caution">
    <text evidence="5">The sequence shown here is derived from an EMBL/GenBank/DDBJ whole genome shotgun (WGS) entry which is preliminary data.</text>
</comment>
<dbReference type="EMBL" id="JAGKQM010000009">
    <property type="protein sequence ID" value="KAH0909200.1"/>
    <property type="molecule type" value="Genomic_DNA"/>
</dbReference>
<feature type="region of interest" description="Disordered" evidence="3">
    <location>
        <begin position="464"/>
        <end position="487"/>
    </location>
</feature>
<name>A0ABQ8BWN4_BRANA</name>
<feature type="compositionally biased region" description="Polar residues" evidence="3">
    <location>
        <begin position="609"/>
        <end position="620"/>
    </location>
</feature>
<gene>
    <name evidence="5" type="ORF">HID58_032521</name>
</gene>
<dbReference type="SMART" id="SM00715">
    <property type="entry name" value="LA"/>
    <property type="match status" value="2"/>
</dbReference>
<dbReference type="InterPro" id="IPR006630">
    <property type="entry name" value="La_HTH"/>
</dbReference>
<protein>
    <recommendedName>
        <fullName evidence="4">HTH La-type RNA-binding domain-containing protein</fullName>
    </recommendedName>
</protein>
<feature type="domain" description="HTH La-type RNA-binding" evidence="4">
    <location>
        <begin position="351"/>
        <end position="440"/>
    </location>
</feature>
<dbReference type="InterPro" id="IPR036390">
    <property type="entry name" value="WH_DNA-bd_sf"/>
</dbReference>
<reference evidence="5 6" key="1">
    <citation type="submission" date="2021-05" db="EMBL/GenBank/DDBJ databases">
        <title>Genome Assembly of Synthetic Allotetraploid Brassica napus Reveals Homoeologous Exchanges between Subgenomes.</title>
        <authorList>
            <person name="Davis J.T."/>
        </authorList>
    </citation>
    <scope>NUCLEOTIDE SEQUENCE [LARGE SCALE GENOMIC DNA]</scope>
    <source>
        <strain evidence="6">cv. Da-Ae</strain>
        <tissue evidence="5">Seedling</tissue>
    </source>
</reference>
<evidence type="ECO:0000313" key="6">
    <source>
        <dbReference type="Proteomes" id="UP000824890"/>
    </source>
</evidence>
<sequence length="909" mass="102862">MSELFWLPCDCTNGVRELKAPGVSAMFPPVFIFANVFCLFNTFMLAVEFSSNYNQTMSIASETTALSVSSASPTKIMEKEKSDNSEMFQGNAEKKPAWNRLSNGESGIKPVMVASSSWPLLSEAAKAASCSSSDSLKSLCCDGSSSSVSSFSKRRSILAELEPMEQTLTDAISNINQGAVAQASGCPLPYTSPSSYNQRNMFASQSHVRAQNQHQQNSNNNQNVSYLPHQSHRGGHNQEHVNLPRNFNGLGGFVRPSPPLLVPPVYAQHMPPQPFYYPLDFTGFPPQMMYHPHRMPFMEPPPVLFPRQNPNRRMPSMEPPPVLVPSQKPSLKTKTFNQVQKAPLKTKIANQVQKVPLKTKILNQVQFYLSEDNLPNDVYLRMRMNDEGFVHIEFIAGFNKLKALTSNIQLILDSLQGSDMVEVKGYEIRNGCVWRKYVMPHNWRTTFYPSQEYVMANNHQHMQLEQKPEVGSSSSNQNDDNNNNNLVFRTNKNYWSRRLDLLKPRQLTVSIPSVSSIKIMEKEKSDYSEKFEGNAENKPARNKQIMKALSWSSLTETAKSALCSNKSSTDSLESIGCDGSSSSVSFFSQRSSILAETERMHQEFFTHGTVVQPSGESSYGNPLPYTSPRGHKQGNEFASRAHVSTQNQHQQNSNENQHVTHQSQGGRQNQEHVKQNWNPQGKFNGQGGFPPPPRGGTPAFVRASPPSIYAQHIPVQHYFYPIAFTDLPPPMMYHPHRMPFIDPLAVLFPSQNPDRMPFIEPPPVLVPSQKAPLKTKILNQVQEAPLKIKILNQDKKAPLKTKILNQVQYYLSEDNLPNDVYLRKRMNDEGFVHIEFISSFNKLKALTSNAQLILDSLRDSDIIEVQGYEIRNRHVWRKYVMPQDWRVTFYPSPEYAMANNHQNMQLEQN</sequence>
<feature type="region of interest" description="Disordered" evidence="3">
    <location>
        <begin position="204"/>
        <end position="239"/>
    </location>
</feature>
<dbReference type="CDD" id="cd07323">
    <property type="entry name" value="LAM"/>
    <property type="match status" value="2"/>
</dbReference>
<feature type="compositionally biased region" description="Low complexity" evidence="3">
    <location>
        <begin position="646"/>
        <end position="657"/>
    </location>
</feature>
<proteinExistence type="predicted"/>
<feature type="compositionally biased region" description="Low complexity" evidence="3">
    <location>
        <begin position="472"/>
        <end position="485"/>
    </location>
</feature>
<dbReference type="Proteomes" id="UP000824890">
    <property type="component" value="Unassembled WGS sequence"/>
</dbReference>
<accession>A0ABQ8BWN4</accession>
<keyword evidence="6" id="KW-1185">Reference proteome</keyword>
<dbReference type="InterPro" id="IPR045180">
    <property type="entry name" value="La_dom_prot"/>
</dbReference>
<keyword evidence="1 2" id="KW-0694">RNA-binding</keyword>
<evidence type="ECO:0000256" key="3">
    <source>
        <dbReference type="SAM" id="MobiDB-lite"/>
    </source>
</evidence>
<evidence type="ECO:0000256" key="2">
    <source>
        <dbReference type="PROSITE-ProRule" id="PRU00332"/>
    </source>
</evidence>
<dbReference type="Pfam" id="PF05383">
    <property type="entry name" value="La"/>
    <property type="match status" value="2"/>
</dbReference>
<evidence type="ECO:0000259" key="4">
    <source>
        <dbReference type="PROSITE" id="PS50961"/>
    </source>
</evidence>
<dbReference type="Gene3D" id="1.10.10.10">
    <property type="entry name" value="Winged helix-like DNA-binding domain superfamily/Winged helix DNA-binding domain"/>
    <property type="match status" value="2"/>
</dbReference>
<evidence type="ECO:0000256" key="1">
    <source>
        <dbReference type="ARBA" id="ARBA00022884"/>
    </source>
</evidence>
<dbReference type="PANTHER" id="PTHR22792">
    <property type="entry name" value="LUPUS LA PROTEIN-RELATED"/>
    <property type="match status" value="1"/>
</dbReference>
<dbReference type="PROSITE" id="PS50961">
    <property type="entry name" value="HTH_LA"/>
    <property type="match status" value="2"/>
</dbReference>
<feature type="domain" description="HTH La-type RNA-binding" evidence="4">
    <location>
        <begin position="793"/>
        <end position="882"/>
    </location>
</feature>
<evidence type="ECO:0000313" key="5">
    <source>
        <dbReference type="EMBL" id="KAH0909200.1"/>
    </source>
</evidence>
<dbReference type="SUPFAM" id="SSF46785">
    <property type="entry name" value="Winged helix' DNA-binding domain"/>
    <property type="match status" value="2"/>
</dbReference>
<dbReference type="PANTHER" id="PTHR22792:SF139">
    <property type="entry name" value="HTH LA-TYPE RNA-BINDING DOMAIN-CONTAINING PROTEIN"/>
    <property type="match status" value="1"/>
</dbReference>
<feature type="region of interest" description="Disordered" evidence="3">
    <location>
        <begin position="608"/>
        <end position="671"/>
    </location>
</feature>